<comment type="caution">
    <text evidence="2">The sequence shown here is derived from an EMBL/GenBank/DDBJ whole genome shotgun (WGS) entry which is preliminary data.</text>
</comment>
<dbReference type="Proteomes" id="UP000527143">
    <property type="component" value="Unassembled WGS sequence"/>
</dbReference>
<accession>A0A840YBV5</accession>
<reference evidence="2 3" key="1">
    <citation type="submission" date="2020-08" db="EMBL/GenBank/DDBJ databases">
        <title>Genomic Encyclopedia of Type Strains, Phase IV (KMG-IV): sequencing the most valuable type-strain genomes for metagenomic binning, comparative biology and taxonomic classification.</title>
        <authorList>
            <person name="Goeker M."/>
        </authorList>
    </citation>
    <scope>NUCLEOTIDE SEQUENCE [LARGE SCALE GENOMIC DNA]</scope>
    <source>
        <strain evidence="2 3">DSM 26736</strain>
    </source>
</reference>
<name>A0A840YBV5_9SPHN</name>
<feature type="transmembrane region" description="Helical" evidence="1">
    <location>
        <begin position="27"/>
        <end position="45"/>
    </location>
</feature>
<keyword evidence="1" id="KW-0472">Membrane</keyword>
<dbReference type="EMBL" id="JACIJF010000005">
    <property type="protein sequence ID" value="MBB5710827.1"/>
    <property type="molecule type" value="Genomic_DNA"/>
</dbReference>
<keyword evidence="3" id="KW-1185">Reference proteome</keyword>
<keyword evidence="1" id="KW-0812">Transmembrane</keyword>
<organism evidence="2 3">
    <name type="scientific">Sphingomonas xinjiangensis</name>
    <dbReference type="NCBI Taxonomy" id="643568"/>
    <lineage>
        <taxon>Bacteria</taxon>
        <taxon>Pseudomonadati</taxon>
        <taxon>Pseudomonadota</taxon>
        <taxon>Alphaproteobacteria</taxon>
        <taxon>Sphingomonadales</taxon>
        <taxon>Sphingomonadaceae</taxon>
        <taxon>Sphingomonas</taxon>
    </lineage>
</organism>
<gene>
    <name evidence="2" type="ORF">FHT02_002067</name>
</gene>
<evidence type="ECO:0000313" key="2">
    <source>
        <dbReference type="EMBL" id="MBB5710827.1"/>
    </source>
</evidence>
<sequence length="97" mass="10669">MREDDHAQSLLVAHTHVPAPGSELAPYLVRAVGGAMILLICFSLLQLYASQSVAFMLCLTGAGAAAWLDHHLWDRKHDGCYQSELRARRARALQDGQ</sequence>
<evidence type="ECO:0000313" key="3">
    <source>
        <dbReference type="Proteomes" id="UP000527143"/>
    </source>
</evidence>
<keyword evidence="1" id="KW-1133">Transmembrane helix</keyword>
<proteinExistence type="predicted"/>
<dbReference type="AlphaFoldDB" id="A0A840YBV5"/>
<protein>
    <submittedName>
        <fullName evidence="2">Uncharacterized protein</fullName>
    </submittedName>
</protein>
<evidence type="ECO:0000256" key="1">
    <source>
        <dbReference type="SAM" id="Phobius"/>
    </source>
</evidence>